<proteinExistence type="predicted"/>
<dbReference type="GO" id="GO:0006269">
    <property type="term" value="P:DNA replication, synthesis of primer"/>
    <property type="evidence" value="ECO:0007669"/>
    <property type="project" value="TreeGrafter"/>
</dbReference>
<evidence type="ECO:0000256" key="3">
    <source>
        <dbReference type="ARBA" id="ARBA00022833"/>
    </source>
</evidence>
<dbReference type="GO" id="GO:0005737">
    <property type="term" value="C:cytoplasm"/>
    <property type="evidence" value="ECO:0007669"/>
    <property type="project" value="TreeGrafter"/>
</dbReference>
<name>A0AAE3VBA5_9FIRM</name>
<dbReference type="InterPro" id="IPR050219">
    <property type="entry name" value="DnaG_primase"/>
</dbReference>
<feature type="domain" description="Zinc finger CHC2-type" evidence="4">
    <location>
        <begin position="31"/>
        <end position="80"/>
    </location>
</feature>
<dbReference type="Gene3D" id="3.90.580.10">
    <property type="entry name" value="Zinc finger, CHC2-type domain"/>
    <property type="match status" value="1"/>
</dbReference>
<gene>
    <name evidence="5" type="ORF">J2S20_001850</name>
</gene>
<keyword evidence="3" id="KW-0862">Zinc</keyword>
<sequence>MTKEEIKQAISMAEVVRRYGFQPNRANFIRCPFHEGDRSPSLKIYPDSFHCFGCGANGDVFTFVQKMESCSFAEAFRKLGGDSRAGMSDVALIRAKRRQTAHERREKRLEKARGEYLSVCDSLAGIKGTLDSSAPYSEQWCVAQNDLAATAYKADCLLEDLLNLMAERK</sequence>
<dbReference type="GO" id="GO:0003899">
    <property type="term" value="F:DNA-directed RNA polymerase activity"/>
    <property type="evidence" value="ECO:0007669"/>
    <property type="project" value="InterPro"/>
</dbReference>
<accession>A0AAE3VBA5</accession>
<dbReference type="InterPro" id="IPR036977">
    <property type="entry name" value="DNA_primase_Znf_CHC2"/>
</dbReference>
<dbReference type="PANTHER" id="PTHR30313:SF2">
    <property type="entry name" value="DNA PRIMASE"/>
    <property type="match status" value="1"/>
</dbReference>
<dbReference type="SMART" id="SM00400">
    <property type="entry name" value="ZnF_CHCC"/>
    <property type="match status" value="1"/>
</dbReference>
<dbReference type="PANTHER" id="PTHR30313">
    <property type="entry name" value="DNA PRIMASE"/>
    <property type="match status" value="1"/>
</dbReference>
<evidence type="ECO:0000259" key="4">
    <source>
        <dbReference type="SMART" id="SM00400"/>
    </source>
</evidence>
<organism evidence="5 6">
    <name type="scientific">Moryella indoligenes</name>
    <dbReference type="NCBI Taxonomy" id="371674"/>
    <lineage>
        <taxon>Bacteria</taxon>
        <taxon>Bacillati</taxon>
        <taxon>Bacillota</taxon>
        <taxon>Clostridia</taxon>
        <taxon>Lachnospirales</taxon>
        <taxon>Lachnospiraceae</taxon>
        <taxon>Moryella</taxon>
    </lineage>
</organism>
<dbReference type="Pfam" id="PF01807">
    <property type="entry name" value="Zn_ribbon_DnaG"/>
    <property type="match status" value="1"/>
</dbReference>
<keyword evidence="6" id="KW-1185">Reference proteome</keyword>
<dbReference type="RefSeq" id="WP_307255149.1">
    <property type="nucleotide sequence ID" value="NZ_JAUSTO010000013.1"/>
</dbReference>
<evidence type="ECO:0000313" key="5">
    <source>
        <dbReference type="EMBL" id="MDQ0153141.1"/>
    </source>
</evidence>
<protein>
    <recommendedName>
        <fullName evidence="4">Zinc finger CHC2-type domain-containing protein</fullName>
    </recommendedName>
</protein>
<keyword evidence="2" id="KW-0863">Zinc-finger</keyword>
<keyword evidence="1" id="KW-0479">Metal-binding</keyword>
<dbReference type="InterPro" id="IPR002694">
    <property type="entry name" value="Znf_CHC2"/>
</dbReference>
<dbReference type="GO" id="GO:0003677">
    <property type="term" value="F:DNA binding"/>
    <property type="evidence" value="ECO:0007669"/>
    <property type="project" value="InterPro"/>
</dbReference>
<dbReference type="AlphaFoldDB" id="A0AAE3VBA5"/>
<dbReference type="EMBL" id="JAUSTO010000013">
    <property type="protein sequence ID" value="MDQ0153141.1"/>
    <property type="molecule type" value="Genomic_DNA"/>
</dbReference>
<comment type="caution">
    <text evidence="5">The sequence shown here is derived from an EMBL/GenBank/DDBJ whole genome shotgun (WGS) entry which is preliminary data.</text>
</comment>
<evidence type="ECO:0000256" key="1">
    <source>
        <dbReference type="ARBA" id="ARBA00022723"/>
    </source>
</evidence>
<evidence type="ECO:0000256" key="2">
    <source>
        <dbReference type="ARBA" id="ARBA00022771"/>
    </source>
</evidence>
<evidence type="ECO:0000313" key="6">
    <source>
        <dbReference type="Proteomes" id="UP001241537"/>
    </source>
</evidence>
<dbReference type="Proteomes" id="UP001241537">
    <property type="component" value="Unassembled WGS sequence"/>
</dbReference>
<dbReference type="SUPFAM" id="SSF57783">
    <property type="entry name" value="Zinc beta-ribbon"/>
    <property type="match status" value="1"/>
</dbReference>
<dbReference type="GO" id="GO:0008270">
    <property type="term" value="F:zinc ion binding"/>
    <property type="evidence" value="ECO:0007669"/>
    <property type="project" value="UniProtKB-KW"/>
</dbReference>
<reference evidence="5" key="1">
    <citation type="submission" date="2023-07" db="EMBL/GenBank/DDBJ databases">
        <title>Genomic Encyclopedia of Type Strains, Phase IV (KMG-IV): sequencing the most valuable type-strain genomes for metagenomic binning, comparative biology and taxonomic classification.</title>
        <authorList>
            <person name="Goeker M."/>
        </authorList>
    </citation>
    <scope>NUCLEOTIDE SEQUENCE</scope>
    <source>
        <strain evidence="5">DSM 19659</strain>
    </source>
</reference>